<name>A0A430L1X7_9HYPO</name>
<dbReference type="Gene3D" id="1.25.40.20">
    <property type="entry name" value="Ankyrin repeat-containing domain"/>
    <property type="match status" value="1"/>
</dbReference>
<feature type="repeat" description="ANK" evidence="1">
    <location>
        <begin position="303"/>
        <end position="335"/>
    </location>
</feature>
<dbReference type="AlphaFoldDB" id="A0A430L1X7"/>
<dbReference type="EMBL" id="MIKF01000539">
    <property type="protein sequence ID" value="RTE69702.1"/>
    <property type="molecule type" value="Genomic_DNA"/>
</dbReference>
<evidence type="ECO:0000313" key="3">
    <source>
        <dbReference type="EMBL" id="RTE69702.1"/>
    </source>
</evidence>
<dbReference type="Proteomes" id="UP000287124">
    <property type="component" value="Unassembled WGS sequence"/>
</dbReference>
<reference evidence="3 4" key="1">
    <citation type="submission" date="2017-06" db="EMBL/GenBank/DDBJ databases">
        <title>Comparative genomic analysis of Ambrosia Fusariam Clade fungi.</title>
        <authorList>
            <person name="Stajich J.E."/>
            <person name="Carrillo J."/>
            <person name="Kijimoto T."/>
            <person name="Eskalen A."/>
            <person name="O'Donnell K."/>
            <person name="Kasson M."/>
        </authorList>
    </citation>
    <scope>NUCLEOTIDE SEQUENCE [LARGE SCALE GENOMIC DNA]</scope>
    <source>
        <strain evidence="3 4">UCR1854</strain>
    </source>
</reference>
<dbReference type="InterPro" id="IPR036770">
    <property type="entry name" value="Ankyrin_rpt-contain_sf"/>
</dbReference>
<organism evidence="3 4">
    <name type="scientific">Fusarium euwallaceae</name>
    <dbReference type="NCBI Taxonomy" id="1147111"/>
    <lineage>
        <taxon>Eukaryota</taxon>
        <taxon>Fungi</taxon>
        <taxon>Dikarya</taxon>
        <taxon>Ascomycota</taxon>
        <taxon>Pezizomycotina</taxon>
        <taxon>Sordariomycetes</taxon>
        <taxon>Hypocreomycetidae</taxon>
        <taxon>Hypocreales</taxon>
        <taxon>Nectriaceae</taxon>
        <taxon>Fusarium</taxon>
        <taxon>Fusarium solani species complex</taxon>
    </lineage>
</organism>
<feature type="coiled-coil region" evidence="2">
    <location>
        <begin position="38"/>
        <end position="72"/>
    </location>
</feature>
<dbReference type="PROSITE" id="PS50297">
    <property type="entry name" value="ANK_REP_REGION"/>
    <property type="match status" value="1"/>
</dbReference>
<dbReference type="PROSITE" id="PS50088">
    <property type="entry name" value="ANK_REPEAT"/>
    <property type="match status" value="1"/>
</dbReference>
<evidence type="ECO:0000256" key="2">
    <source>
        <dbReference type="SAM" id="Coils"/>
    </source>
</evidence>
<sequence length="675" mass="77648">METAASIIAFVQITGDIVKLIIKVNQLWSEATDLPQDLQDLLEELKDYTILFEELKEQLEADNATNNTARSDSCVARSFVNSQQAHKILKELLDEMSAQVQSKKEGFQRTFTALKLATKKEKLERFQKRLKRSIRFLNASIMTYQLAVSRRHADAIVSRVTSNFSQQLDTFQLNQVSTIRTRSDCAQKTDHTEESKKQLTVTPRKRAISNGTYTPSQTGRFSLAYAKGTGAWQAYLQFPSWLSQSIYIFQSRSTMAGWSFNYRVYNIVSSKSEIITRIQKGDKNGVLELFSTRKASPFDKDANGDSLLHYAAQSKSYEICQLLLNLGLEETLSEVVGRDRESPLKPLVYQPNRESMEHDWEKIANLFQTYLQDPEDLPIVRLFDFLHEWTYSDDFIFIFRSRFMPKYYTWPLRNRLEAVRLGSFHVKSFASLPRLLSEDSVVTKEDVSLSTDENLSLVHSAAVSLGIRFADEALPYRRAEFQWHDYNDAWDNFVVNVASAAEARDLHSIESVAPWDVYHVPQWRGTPLISVLGGALCYLSPQVSFSHWNSVFQKTIHQWLEDLQVAGVDLLEYGKRERDLLRGELRGALDAEAIAASRTLTRENMARAAYGAKTQQAIREGCNENHWVPIRMIDLKIGKSVQEWELLWAPEFEHMAWEFWMLFEEDGRMPGAWVD</sequence>
<gene>
    <name evidence="3" type="ORF">BHE90_015909</name>
</gene>
<accession>A0A430L1X7</accession>
<dbReference type="InterPro" id="IPR002110">
    <property type="entry name" value="Ankyrin_rpt"/>
</dbReference>
<evidence type="ECO:0000313" key="4">
    <source>
        <dbReference type="Proteomes" id="UP000287124"/>
    </source>
</evidence>
<protein>
    <submittedName>
        <fullName evidence="3">Uncharacterized protein</fullName>
    </submittedName>
</protein>
<keyword evidence="2" id="KW-0175">Coiled coil</keyword>
<evidence type="ECO:0000256" key="1">
    <source>
        <dbReference type="PROSITE-ProRule" id="PRU00023"/>
    </source>
</evidence>
<comment type="caution">
    <text evidence="3">The sequence shown here is derived from an EMBL/GenBank/DDBJ whole genome shotgun (WGS) entry which is preliminary data.</text>
</comment>
<dbReference type="SUPFAM" id="SSF48403">
    <property type="entry name" value="Ankyrin repeat"/>
    <property type="match status" value="1"/>
</dbReference>
<keyword evidence="1" id="KW-0040">ANK repeat</keyword>
<keyword evidence="4" id="KW-1185">Reference proteome</keyword>
<proteinExistence type="predicted"/>